<evidence type="ECO:0000256" key="8">
    <source>
        <dbReference type="ARBA" id="ARBA00022763"/>
    </source>
</evidence>
<evidence type="ECO:0000313" key="14">
    <source>
        <dbReference type="EMBL" id="ESO90586.1"/>
    </source>
</evidence>
<dbReference type="OrthoDB" id="6142573at2759"/>
<dbReference type="PROSITE" id="PS00915">
    <property type="entry name" value="PI3_4_KINASE_1"/>
    <property type="match status" value="1"/>
</dbReference>
<keyword evidence="10" id="KW-0067">ATP-binding</keyword>
<dbReference type="PROSITE" id="PS50290">
    <property type="entry name" value="PI3_4_KINASE_3"/>
    <property type="match status" value="1"/>
</dbReference>
<keyword evidence="5" id="KW-0597">Phosphoprotein</keyword>
<evidence type="ECO:0000256" key="1">
    <source>
        <dbReference type="ARBA" id="ARBA00004604"/>
    </source>
</evidence>
<dbReference type="PANTHER" id="PTHR11139:SF68">
    <property type="entry name" value="DNA-DEPENDENT PROTEIN KINASE CATALYTIC SUBUNIT"/>
    <property type="match status" value="1"/>
</dbReference>
<dbReference type="KEGG" id="lgi:LOTGIDRAFT_176804"/>
<dbReference type="Pfam" id="PF00454">
    <property type="entry name" value="PI3_PI4_kinase"/>
    <property type="match status" value="1"/>
</dbReference>
<evidence type="ECO:0000256" key="9">
    <source>
        <dbReference type="ARBA" id="ARBA00022777"/>
    </source>
</evidence>
<dbReference type="FunFam" id="3.30.1010.10:FF:000013">
    <property type="entry name" value="Protein kinase, DNA-activated, catalytic subunit"/>
    <property type="match status" value="1"/>
</dbReference>
<dbReference type="PANTHER" id="PTHR11139">
    <property type="entry name" value="ATAXIA TELANGIECTASIA MUTATED ATM -RELATED"/>
    <property type="match status" value="1"/>
</dbReference>
<evidence type="ECO:0000256" key="12">
    <source>
        <dbReference type="ARBA" id="ARBA00023242"/>
    </source>
</evidence>
<dbReference type="GO" id="GO:0005524">
    <property type="term" value="F:ATP binding"/>
    <property type="evidence" value="ECO:0007669"/>
    <property type="project" value="UniProtKB-KW"/>
</dbReference>
<dbReference type="InterPro" id="IPR018936">
    <property type="entry name" value="PI3/4_kinase_CS"/>
</dbReference>
<proteinExistence type="predicted"/>
<dbReference type="EMBL" id="KB202376">
    <property type="protein sequence ID" value="ESO90586.1"/>
    <property type="molecule type" value="Genomic_DNA"/>
</dbReference>
<evidence type="ECO:0000313" key="15">
    <source>
        <dbReference type="Proteomes" id="UP000030746"/>
    </source>
</evidence>
<organism evidence="14 15">
    <name type="scientific">Lottia gigantea</name>
    <name type="common">Giant owl limpet</name>
    <dbReference type="NCBI Taxonomy" id="225164"/>
    <lineage>
        <taxon>Eukaryota</taxon>
        <taxon>Metazoa</taxon>
        <taxon>Spiralia</taxon>
        <taxon>Lophotrochozoa</taxon>
        <taxon>Mollusca</taxon>
        <taxon>Gastropoda</taxon>
        <taxon>Patellogastropoda</taxon>
        <taxon>Lottioidea</taxon>
        <taxon>Lottiidae</taxon>
        <taxon>Lottia</taxon>
    </lineage>
</organism>
<keyword evidence="7" id="KW-0547">Nucleotide-binding</keyword>
<keyword evidence="9" id="KW-0418">Kinase</keyword>
<evidence type="ECO:0000256" key="10">
    <source>
        <dbReference type="ARBA" id="ARBA00022840"/>
    </source>
</evidence>
<feature type="non-terminal residue" evidence="14">
    <location>
        <position position="173"/>
    </location>
</feature>
<dbReference type="GO" id="GO:0005730">
    <property type="term" value="C:nucleolus"/>
    <property type="evidence" value="ECO:0007669"/>
    <property type="project" value="UniProtKB-SubCell"/>
</dbReference>
<keyword evidence="4" id="KW-0723">Serine/threonine-protein kinase</keyword>
<protein>
    <recommendedName>
        <fullName evidence="3">DNA-dependent protein kinase catalytic subunit</fullName>
        <ecNumber evidence="2">2.7.11.1</ecNumber>
    </recommendedName>
</protein>
<evidence type="ECO:0000256" key="11">
    <source>
        <dbReference type="ARBA" id="ARBA00023204"/>
    </source>
</evidence>
<evidence type="ECO:0000256" key="5">
    <source>
        <dbReference type="ARBA" id="ARBA00022553"/>
    </source>
</evidence>
<evidence type="ECO:0000256" key="7">
    <source>
        <dbReference type="ARBA" id="ARBA00022741"/>
    </source>
</evidence>
<keyword evidence="12" id="KW-0539">Nucleus</keyword>
<feature type="domain" description="PI3K/PI4K catalytic" evidence="13">
    <location>
        <begin position="97"/>
        <end position="173"/>
    </location>
</feature>
<dbReference type="Proteomes" id="UP000030746">
    <property type="component" value="Unassembled WGS sequence"/>
</dbReference>
<gene>
    <name evidence="14" type="ORF">LOTGIDRAFT_176804</name>
</gene>
<dbReference type="InterPro" id="IPR011009">
    <property type="entry name" value="Kinase-like_dom_sf"/>
</dbReference>
<dbReference type="InterPro" id="IPR050517">
    <property type="entry name" value="DDR_Repair_Kinase"/>
</dbReference>
<evidence type="ECO:0000256" key="2">
    <source>
        <dbReference type="ARBA" id="ARBA00012513"/>
    </source>
</evidence>
<evidence type="ECO:0000256" key="6">
    <source>
        <dbReference type="ARBA" id="ARBA00022679"/>
    </source>
</evidence>
<dbReference type="OMA" id="AMTEQEG"/>
<dbReference type="GO" id="GO:0004674">
    <property type="term" value="F:protein serine/threonine kinase activity"/>
    <property type="evidence" value="ECO:0007669"/>
    <property type="project" value="UniProtKB-KW"/>
</dbReference>
<keyword evidence="8" id="KW-0227">DNA damage</keyword>
<name>V4ABA2_LOTGI</name>
<dbReference type="Gene3D" id="3.30.1010.10">
    <property type="entry name" value="Phosphatidylinositol 3-kinase Catalytic Subunit, Chain A, domain 4"/>
    <property type="match status" value="1"/>
</dbReference>
<keyword evidence="11" id="KW-0234">DNA repair</keyword>
<dbReference type="EC" id="2.7.11.1" evidence="2"/>
<dbReference type="InterPro" id="IPR000403">
    <property type="entry name" value="PI3/4_kinase_cat_dom"/>
</dbReference>
<reference evidence="14 15" key="1">
    <citation type="journal article" date="2013" name="Nature">
        <title>Insights into bilaterian evolution from three spiralian genomes.</title>
        <authorList>
            <person name="Simakov O."/>
            <person name="Marletaz F."/>
            <person name="Cho S.J."/>
            <person name="Edsinger-Gonzales E."/>
            <person name="Havlak P."/>
            <person name="Hellsten U."/>
            <person name="Kuo D.H."/>
            <person name="Larsson T."/>
            <person name="Lv J."/>
            <person name="Arendt D."/>
            <person name="Savage R."/>
            <person name="Osoegawa K."/>
            <person name="de Jong P."/>
            <person name="Grimwood J."/>
            <person name="Chapman J.A."/>
            <person name="Shapiro H."/>
            <person name="Aerts A."/>
            <person name="Otillar R.P."/>
            <person name="Terry A.Y."/>
            <person name="Boore J.L."/>
            <person name="Grigoriev I.V."/>
            <person name="Lindberg D.R."/>
            <person name="Seaver E.C."/>
            <person name="Weisblat D.A."/>
            <person name="Putnam N.H."/>
            <person name="Rokhsar D.S."/>
        </authorList>
    </citation>
    <scope>NUCLEOTIDE SEQUENCE [LARGE SCALE GENOMIC DNA]</scope>
</reference>
<dbReference type="GO" id="GO:0000723">
    <property type="term" value="P:telomere maintenance"/>
    <property type="evidence" value="ECO:0007669"/>
    <property type="project" value="TreeGrafter"/>
</dbReference>
<evidence type="ECO:0000259" key="13">
    <source>
        <dbReference type="PROSITE" id="PS50290"/>
    </source>
</evidence>
<dbReference type="CTD" id="20244012"/>
<dbReference type="AlphaFoldDB" id="V4ABA2"/>
<keyword evidence="15" id="KW-1185">Reference proteome</keyword>
<sequence length="173" mass="20208">MTETFKKDFDIAFGKNGEKLASMSIKDFVNHHVKLNGEFDKHKKGRGKLVPPLSLHEYCQWLADFNPNRDSRDLEIPGQYDGLSKPLPEYHVKVAGFDERVLVMSSLRRPKRITIRGNDEKDYHYLVKGGEDLRQDARIEQLFVIMNKVFDKDPVCRHRKLHLKTYQVIPMTP</sequence>
<keyword evidence="6" id="KW-0808">Transferase</keyword>
<comment type="subcellular location">
    <subcellularLocation>
        <location evidence="1">Nucleus</location>
        <location evidence="1">Nucleolus</location>
    </subcellularLocation>
</comment>
<dbReference type="SUPFAM" id="SSF56112">
    <property type="entry name" value="Protein kinase-like (PK-like)"/>
    <property type="match status" value="1"/>
</dbReference>
<evidence type="ECO:0000256" key="3">
    <source>
        <dbReference type="ARBA" id="ARBA00018077"/>
    </source>
</evidence>
<dbReference type="RefSeq" id="XP_009058726.1">
    <property type="nucleotide sequence ID" value="XM_009060478.1"/>
</dbReference>
<accession>V4ABA2</accession>
<dbReference type="STRING" id="225164.V4ABA2"/>
<dbReference type="GO" id="GO:0006302">
    <property type="term" value="P:double-strand break repair"/>
    <property type="evidence" value="ECO:0007669"/>
    <property type="project" value="TreeGrafter"/>
</dbReference>
<dbReference type="GeneID" id="20244012"/>
<evidence type="ECO:0000256" key="4">
    <source>
        <dbReference type="ARBA" id="ARBA00022527"/>
    </source>
</evidence>